<dbReference type="CDD" id="cd00063">
    <property type="entry name" value="FN3"/>
    <property type="match status" value="3"/>
</dbReference>
<dbReference type="GO" id="GO:0009986">
    <property type="term" value="C:cell surface"/>
    <property type="evidence" value="ECO:0007669"/>
    <property type="project" value="TreeGrafter"/>
</dbReference>
<proteinExistence type="predicted"/>
<dbReference type="PANTHER" id="PTHR14131">
    <property type="entry name" value="ANOSMIN"/>
    <property type="match status" value="1"/>
</dbReference>
<dbReference type="PROSITE" id="PS51390">
    <property type="entry name" value="WAP"/>
    <property type="match status" value="1"/>
</dbReference>
<feature type="domain" description="Fibronectin type-III" evidence="2">
    <location>
        <begin position="179"/>
        <end position="285"/>
    </location>
</feature>
<feature type="domain" description="Fibronectin type-III" evidence="2">
    <location>
        <begin position="483"/>
        <end position="590"/>
    </location>
</feature>
<dbReference type="InterPro" id="IPR003961">
    <property type="entry name" value="FN3_dom"/>
</dbReference>
<dbReference type="GO" id="GO:0005576">
    <property type="term" value="C:extracellular region"/>
    <property type="evidence" value="ECO:0007669"/>
    <property type="project" value="InterPro"/>
</dbReference>
<dbReference type="Proteomes" id="UP000265100">
    <property type="component" value="Chromosome 23"/>
</dbReference>
<feature type="domain" description="WAP" evidence="3">
    <location>
        <begin position="124"/>
        <end position="173"/>
    </location>
</feature>
<dbReference type="AlphaFoldDB" id="A0AAX7V4G1"/>
<dbReference type="Pfam" id="PF00041">
    <property type="entry name" value="fn3"/>
    <property type="match status" value="3"/>
</dbReference>
<dbReference type="InterPro" id="IPR036116">
    <property type="entry name" value="FN3_sf"/>
</dbReference>
<reference evidence="4" key="3">
    <citation type="submission" date="2025-09" db="UniProtKB">
        <authorList>
            <consortium name="Ensembl"/>
        </authorList>
    </citation>
    <scope>IDENTIFICATION</scope>
</reference>
<reference evidence="4" key="1">
    <citation type="submission" date="2018-05" db="EMBL/GenBank/DDBJ databases">
        <authorList>
            <person name="Datahose"/>
        </authorList>
    </citation>
    <scope>NUCLEOTIDE SEQUENCE</scope>
</reference>
<dbReference type="SMART" id="SM00060">
    <property type="entry name" value="FN3"/>
    <property type="match status" value="3"/>
</dbReference>
<dbReference type="GeneTree" id="ENSGT00440000033720"/>
<dbReference type="PROSITE" id="PS50853">
    <property type="entry name" value="FN3"/>
    <property type="match status" value="3"/>
</dbReference>
<dbReference type="GO" id="GO:0030414">
    <property type="term" value="F:peptidase inhibitor activity"/>
    <property type="evidence" value="ECO:0007669"/>
    <property type="project" value="InterPro"/>
</dbReference>
<organism evidence="4 5">
    <name type="scientific">Astatotilapia calliptera</name>
    <name type="common">Eastern happy</name>
    <name type="synonym">Chromis callipterus</name>
    <dbReference type="NCBI Taxonomy" id="8154"/>
    <lineage>
        <taxon>Eukaryota</taxon>
        <taxon>Metazoa</taxon>
        <taxon>Chordata</taxon>
        <taxon>Craniata</taxon>
        <taxon>Vertebrata</taxon>
        <taxon>Euteleostomi</taxon>
        <taxon>Actinopterygii</taxon>
        <taxon>Neopterygii</taxon>
        <taxon>Teleostei</taxon>
        <taxon>Neoteleostei</taxon>
        <taxon>Acanthomorphata</taxon>
        <taxon>Ovalentaria</taxon>
        <taxon>Cichlomorphae</taxon>
        <taxon>Cichliformes</taxon>
        <taxon>Cichlidae</taxon>
        <taxon>African cichlids</taxon>
        <taxon>Pseudocrenilabrinae</taxon>
        <taxon>Haplochromini</taxon>
        <taxon>Astatotilapia</taxon>
    </lineage>
</organism>
<dbReference type="Gene3D" id="2.60.40.10">
    <property type="entry name" value="Immunoglobulins"/>
    <property type="match status" value="3"/>
</dbReference>
<dbReference type="SUPFAM" id="SSF57256">
    <property type="entry name" value="Elafin-like"/>
    <property type="match status" value="1"/>
</dbReference>
<dbReference type="Gene3D" id="4.10.75.10">
    <property type="entry name" value="Elafin-like"/>
    <property type="match status" value="1"/>
</dbReference>
<evidence type="ECO:0000256" key="1">
    <source>
        <dbReference type="SAM" id="SignalP"/>
    </source>
</evidence>
<dbReference type="InterPro" id="IPR040957">
    <property type="entry name" value="Anosmin-1_Cys_box"/>
</dbReference>
<dbReference type="FunFam" id="4.10.75.10:FF:000001">
    <property type="entry name" value="Anosmin 1"/>
    <property type="match status" value="1"/>
</dbReference>
<dbReference type="InterPro" id="IPR036645">
    <property type="entry name" value="Elafin-like_sf"/>
</dbReference>
<dbReference type="SUPFAM" id="SSF49265">
    <property type="entry name" value="Fibronectin type III"/>
    <property type="match status" value="2"/>
</dbReference>
<evidence type="ECO:0000259" key="2">
    <source>
        <dbReference type="PROSITE" id="PS50853"/>
    </source>
</evidence>
<dbReference type="InterPro" id="IPR042447">
    <property type="entry name" value="Anosmin-1"/>
</dbReference>
<protein>
    <recommendedName>
        <fullName evidence="6">Anosmin 1a</fullName>
    </recommendedName>
</protein>
<dbReference type="Pfam" id="PF17869">
    <property type="entry name" value="Cys_box"/>
    <property type="match status" value="1"/>
</dbReference>
<dbReference type="Pfam" id="PF00095">
    <property type="entry name" value="WAP"/>
    <property type="match status" value="1"/>
</dbReference>
<accession>A0AAX7V4G1</accession>
<feature type="domain" description="Fibronectin type-III" evidence="2">
    <location>
        <begin position="289"/>
        <end position="394"/>
    </location>
</feature>
<sequence length="608" mass="67953">MLTTNSAVRTSLWIIFLCSSGVCARRQRADADESWSESVSRARCASRCLSLHSVAALSILQSRLQNNGSLGWCHNHKQCAKCLEPCRDSWEMKGKGNCRELCERVFPRKHWECVTSCEFLHSVLMVKQGSCPPPQRASGFAAACVESCDHDKECSAQKKCCSNSCGHTCQTPSDIYKGAPLKPRKELAFEEVSSGQLEVHWSSRFNISAEPVVYVLQRRWNFGIQPSEDTATSWQVAAQTTEQRARLSDIRPGRWYQFRVAAVNLHGTRGFTTPSRHFHSSTDPSNPPAPTELRVANMSFGPGSTVGARIEWSMPPDLDVPIHHYKVSWSWTAVGHSSASSLTKRRKTVRKSQVELDSMRTNRSYSVEVQAVSYWGQTQFKGPRAVLHFTTQQSTETRTRHRGFFSSSSKFCREEKKTFISLQGLLFSCKYKVLLQPVSKTSHPLAESTSFHTPPCTTIQAKSPTPVNCPRETAMNLQKVLVKATNLIASFEVLGGNVTAIFSWDISMTSSHQQLTGYQVTWAEVISTNRNYNVKLPRTLISQSQILPPDGNVLVVSGLRPASLYRLEVQAITTEGEGPTTRRTFQTPGYQSTLLHSKRLKQSKGKHS</sequence>
<keyword evidence="1" id="KW-0732">Signal</keyword>
<evidence type="ECO:0000313" key="4">
    <source>
        <dbReference type="Ensembl" id="ENSACLP00000076490.1"/>
    </source>
</evidence>
<name>A0AAX7V4G1_ASTCA</name>
<feature type="chain" id="PRO_5044308171" description="Anosmin 1a" evidence="1">
    <location>
        <begin position="25"/>
        <end position="608"/>
    </location>
</feature>
<dbReference type="InterPro" id="IPR013783">
    <property type="entry name" value="Ig-like_fold"/>
</dbReference>
<dbReference type="GO" id="GO:0030182">
    <property type="term" value="P:neuron differentiation"/>
    <property type="evidence" value="ECO:0007669"/>
    <property type="project" value="TreeGrafter"/>
</dbReference>
<feature type="signal peptide" evidence="1">
    <location>
        <begin position="1"/>
        <end position="24"/>
    </location>
</feature>
<dbReference type="SMART" id="SM00217">
    <property type="entry name" value="WAP"/>
    <property type="match status" value="1"/>
</dbReference>
<evidence type="ECO:0000313" key="5">
    <source>
        <dbReference type="Proteomes" id="UP000265100"/>
    </source>
</evidence>
<dbReference type="CDD" id="cd00199">
    <property type="entry name" value="WAP"/>
    <property type="match status" value="1"/>
</dbReference>
<evidence type="ECO:0008006" key="6">
    <source>
        <dbReference type="Google" id="ProtNLM"/>
    </source>
</evidence>
<dbReference type="PANTHER" id="PTHR14131:SF6">
    <property type="entry name" value="ANOSMIN-1-RELATED"/>
    <property type="match status" value="1"/>
</dbReference>
<dbReference type="PRINTS" id="PR00003">
    <property type="entry name" value="4DISULPHCORE"/>
</dbReference>
<dbReference type="InterPro" id="IPR008197">
    <property type="entry name" value="WAP_dom"/>
</dbReference>
<keyword evidence="5" id="KW-1185">Reference proteome</keyword>
<evidence type="ECO:0000259" key="3">
    <source>
        <dbReference type="PROSITE" id="PS51390"/>
    </source>
</evidence>
<dbReference type="Ensembl" id="ENSACLT00000068191.1">
    <property type="protein sequence ID" value="ENSACLP00000076490.1"/>
    <property type="gene ID" value="ENSACLG00000008217.2"/>
</dbReference>
<reference evidence="4" key="2">
    <citation type="submission" date="2025-08" db="UniProtKB">
        <authorList>
            <consortium name="Ensembl"/>
        </authorList>
    </citation>
    <scope>IDENTIFICATION</scope>
</reference>